<evidence type="ECO:0000313" key="3">
    <source>
        <dbReference type="Proteomes" id="UP000216107"/>
    </source>
</evidence>
<evidence type="ECO:0000313" key="1">
    <source>
        <dbReference type="EMBL" id="KAF7598907.1"/>
    </source>
</evidence>
<organism evidence="2 3">
    <name type="scientific">Candidatus Dactylopiibacterium carminicum</name>
    <dbReference type="NCBI Taxonomy" id="857335"/>
    <lineage>
        <taxon>Bacteria</taxon>
        <taxon>Pseudomonadati</taxon>
        <taxon>Pseudomonadota</taxon>
        <taxon>Betaproteobacteria</taxon>
        <taxon>Rhodocyclales</taxon>
        <taxon>Rhodocyclaceae</taxon>
        <taxon>Candidatus Dactylopiibacterium</taxon>
    </lineage>
</organism>
<dbReference type="InterPro" id="IPR011990">
    <property type="entry name" value="TPR-like_helical_dom_sf"/>
</dbReference>
<dbReference type="RefSeq" id="WP_095524850.1">
    <property type="nucleotide sequence ID" value="NZ_MDUX01000033.1"/>
</dbReference>
<reference evidence="1 4" key="1">
    <citation type="submission" date="2016-08" db="EMBL/GenBank/DDBJ databases">
        <title>Candidatus Dactylopiibacterium carminicum genome sequence.</title>
        <authorList>
            <person name="Ramirez-Puebla S.T."/>
            <person name="Ormeno-Orrillo E."/>
            <person name="Vera-Ponce De Leon A."/>
            <person name="Luis L."/>
            <person name="Sanchez-Flores A."/>
            <person name="Monica R."/>
            <person name="Martinez-Romero E."/>
        </authorList>
    </citation>
    <scope>NUCLEOTIDE SEQUENCE [LARGE SCALE GENOMIC DNA]</scope>
    <source>
        <strain evidence="1">END1</strain>
    </source>
</reference>
<protein>
    <submittedName>
        <fullName evidence="2">Uncharacterized protein</fullName>
    </submittedName>
</protein>
<keyword evidence="4" id="KW-1185">Reference proteome</keyword>
<gene>
    <name evidence="1" type="ORF">BGI27_10565</name>
    <name evidence="2" type="ORF">CGU29_09650</name>
</gene>
<dbReference type="Proteomes" id="UP000216107">
    <property type="component" value="Unassembled WGS sequence"/>
</dbReference>
<sequence>MSESSVCAAVSLDEIEAWIDAGLYLRVHPHIENLLSEHGVRAACLAMRALRFLGEDRRGDLIGLRLGRRHRGNADAVNALIRTRIYRHGPYAGWLAFARYPLPDDASIAAKADYLSLRGFLMALFRDFDVARNLSEQARTLKPEDPWLWVEWAYCCERADQYDESPASLMNESPPVH</sequence>
<dbReference type="AlphaFoldDB" id="A0A272ERY9"/>
<dbReference type="EMBL" id="NMRN01000027">
    <property type="protein sequence ID" value="PAS92883.1"/>
    <property type="molecule type" value="Genomic_DNA"/>
</dbReference>
<dbReference type="EMBL" id="MDUX01000033">
    <property type="protein sequence ID" value="KAF7598907.1"/>
    <property type="molecule type" value="Genomic_DNA"/>
</dbReference>
<name>A0A272ERY9_9RHOO</name>
<dbReference type="SUPFAM" id="SSF48452">
    <property type="entry name" value="TPR-like"/>
    <property type="match status" value="1"/>
</dbReference>
<evidence type="ECO:0000313" key="2">
    <source>
        <dbReference type="EMBL" id="PAS92883.1"/>
    </source>
</evidence>
<comment type="caution">
    <text evidence="2">The sequence shown here is derived from an EMBL/GenBank/DDBJ whole genome shotgun (WGS) entry which is preliminary data.</text>
</comment>
<proteinExistence type="predicted"/>
<accession>A0A272ERY9</accession>
<evidence type="ECO:0000313" key="4">
    <source>
        <dbReference type="Proteomes" id="UP000623509"/>
    </source>
</evidence>
<dbReference type="Proteomes" id="UP000623509">
    <property type="component" value="Unassembled WGS sequence"/>
</dbReference>
<reference evidence="2 3" key="2">
    <citation type="submission" date="2017-07" db="EMBL/GenBank/DDBJ databases">
        <title>Candidatus Dactylopiibacterium carminicum, a nitrogen-fixing symbiont of the cochineal insect Dactylopius coccus and Dactylopius opuntiae (Hemiptera: Coccoidea: Dactylopiidae).</title>
        <authorList>
            <person name="Vera A."/>
        </authorList>
    </citation>
    <scope>NUCLEOTIDE SEQUENCE [LARGE SCALE GENOMIC DNA]</scope>
    <source>
        <strain evidence="2 3">NFDCM</strain>
    </source>
</reference>